<dbReference type="Proteomes" id="UP000766698">
    <property type="component" value="Unassembled WGS sequence"/>
</dbReference>
<reference evidence="3" key="1">
    <citation type="journal article" date="2020" name="Syst. Appl. Microbiol.">
        <title>Streptomyces alkaliterrae sp. nov., isolated from an alkaline soil, and emended descriptions of Streptomyces alkaliphilus, Streptomyces calidiresistens and Streptomyces durbertensis.</title>
        <authorList>
            <person name="Swiecimska M."/>
            <person name="Golinska P."/>
            <person name="Nouioui I."/>
            <person name="Wypij M."/>
            <person name="Rai M."/>
            <person name="Sangal V."/>
            <person name="Goodfellow M."/>
        </authorList>
    </citation>
    <scope>NUCLEOTIDE SEQUENCE [LARGE SCALE GENOMIC DNA]</scope>
    <source>
        <strain evidence="3">DSM 104538</strain>
    </source>
</reference>
<sequence length="55" mass="5953">MPGRRFWGLIVLMETVAFCTVGYHLNGGRPSLPWGLAGLACGLVTVLVLSRRPRG</sequence>
<keyword evidence="3" id="KW-1185">Reference proteome</keyword>
<gene>
    <name evidence="2" type="ORF">GL263_18970</name>
</gene>
<evidence type="ECO:0000313" key="3">
    <source>
        <dbReference type="Proteomes" id="UP000766698"/>
    </source>
</evidence>
<comment type="caution">
    <text evidence="2">The sequence shown here is derived from an EMBL/GenBank/DDBJ whole genome shotgun (WGS) entry which is preliminary data.</text>
</comment>
<dbReference type="EMBL" id="WMLF01000315">
    <property type="protein sequence ID" value="MBB1245625.1"/>
    <property type="molecule type" value="Genomic_DNA"/>
</dbReference>
<feature type="transmembrane region" description="Helical" evidence="1">
    <location>
        <begin position="31"/>
        <end position="49"/>
    </location>
</feature>
<evidence type="ECO:0000256" key="1">
    <source>
        <dbReference type="SAM" id="Phobius"/>
    </source>
</evidence>
<keyword evidence="1" id="KW-0472">Membrane</keyword>
<organism evidence="2 3">
    <name type="scientific">Streptomyces durbertensis</name>
    <dbReference type="NCBI Taxonomy" id="2448886"/>
    <lineage>
        <taxon>Bacteria</taxon>
        <taxon>Bacillati</taxon>
        <taxon>Actinomycetota</taxon>
        <taxon>Actinomycetes</taxon>
        <taxon>Kitasatosporales</taxon>
        <taxon>Streptomycetaceae</taxon>
        <taxon>Streptomyces</taxon>
    </lineage>
</organism>
<accession>A0ABR6EL09</accession>
<evidence type="ECO:0000313" key="2">
    <source>
        <dbReference type="EMBL" id="MBB1245625.1"/>
    </source>
</evidence>
<keyword evidence="1" id="KW-1133">Transmembrane helix</keyword>
<proteinExistence type="predicted"/>
<dbReference type="RefSeq" id="WP_182856925.1">
    <property type="nucleotide sequence ID" value="NZ_WMLF01000315.1"/>
</dbReference>
<protein>
    <recommendedName>
        <fullName evidence="4">Integral membrane protein</fullName>
    </recommendedName>
</protein>
<name>A0ABR6EL09_9ACTN</name>
<evidence type="ECO:0008006" key="4">
    <source>
        <dbReference type="Google" id="ProtNLM"/>
    </source>
</evidence>
<feature type="transmembrane region" description="Helical" evidence="1">
    <location>
        <begin position="7"/>
        <end position="25"/>
    </location>
</feature>
<keyword evidence="1" id="KW-0812">Transmembrane</keyword>